<dbReference type="EMBL" id="GBRH01189332">
    <property type="protein sequence ID" value="JAE08564.1"/>
    <property type="molecule type" value="Transcribed_RNA"/>
</dbReference>
<accession>A0A0A9FBH6</accession>
<protein>
    <submittedName>
        <fullName evidence="1">Uncharacterized protein</fullName>
    </submittedName>
</protein>
<dbReference type="AlphaFoldDB" id="A0A0A9FBH6"/>
<reference evidence="1" key="1">
    <citation type="submission" date="2014-09" db="EMBL/GenBank/DDBJ databases">
        <authorList>
            <person name="Magalhaes I.L.F."/>
            <person name="Oliveira U."/>
            <person name="Santos F.R."/>
            <person name="Vidigal T.H.D.A."/>
            <person name="Brescovit A.D."/>
            <person name="Santos A.J."/>
        </authorList>
    </citation>
    <scope>NUCLEOTIDE SEQUENCE</scope>
    <source>
        <tissue evidence="1">Shoot tissue taken approximately 20 cm above the soil surface</tissue>
    </source>
</reference>
<sequence>MPKLFQKNTSLVPPCPLMWPSPSLADLKPNTSKIGISLSHPSLSPNQTHPN</sequence>
<proteinExistence type="predicted"/>
<name>A0A0A9FBH6_ARUDO</name>
<reference evidence="1" key="2">
    <citation type="journal article" date="2015" name="Data Brief">
        <title>Shoot transcriptome of the giant reed, Arundo donax.</title>
        <authorList>
            <person name="Barrero R.A."/>
            <person name="Guerrero F.D."/>
            <person name="Moolhuijzen P."/>
            <person name="Goolsby J.A."/>
            <person name="Tidwell J."/>
            <person name="Bellgard S.E."/>
            <person name="Bellgard M.I."/>
        </authorList>
    </citation>
    <scope>NUCLEOTIDE SEQUENCE</scope>
    <source>
        <tissue evidence="1">Shoot tissue taken approximately 20 cm above the soil surface</tissue>
    </source>
</reference>
<organism evidence="1">
    <name type="scientific">Arundo donax</name>
    <name type="common">Giant reed</name>
    <name type="synonym">Donax arundinaceus</name>
    <dbReference type="NCBI Taxonomy" id="35708"/>
    <lineage>
        <taxon>Eukaryota</taxon>
        <taxon>Viridiplantae</taxon>
        <taxon>Streptophyta</taxon>
        <taxon>Embryophyta</taxon>
        <taxon>Tracheophyta</taxon>
        <taxon>Spermatophyta</taxon>
        <taxon>Magnoliopsida</taxon>
        <taxon>Liliopsida</taxon>
        <taxon>Poales</taxon>
        <taxon>Poaceae</taxon>
        <taxon>PACMAD clade</taxon>
        <taxon>Arundinoideae</taxon>
        <taxon>Arundineae</taxon>
        <taxon>Arundo</taxon>
    </lineage>
</organism>
<evidence type="ECO:0000313" key="1">
    <source>
        <dbReference type="EMBL" id="JAE08564.1"/>
    </source>
</evidence>